<evidence type="ECO:0000313" key="1">
    <source>
        <dbReference type="EMBL" id="PRP80878.1"/>
    </source>
</evidence>
<name>A0A2P6NA93_9EUKA</name>
<sequence>MDYDLVKTFPVKRTKPKAFDELPVSKLLNYLTRDNIIELIGFPNFSSLNEQVRQQTGKVSLPAVKKMLADNEQFQNHANTKVNDITRQQQSKQNPRNAAVNALCSIDYGVKRPPQQINHANVITVDNIRKEIWYHGGVKDIQKELFPYEWFDSLDKLSETSLPPIKCFFNKLRNTLPSEAEYGHAGTTNYRTLLMTKNNMELLNYVSAYWSTARSIQFYWFCQEQRELTKNFPPLKYLSTISRLGKSRVSTKHVLSRHKKKHKAHNNACLTTLWFSKQAGDVQQFPPNLHKSCSGHKKAYKSSSNYLNTTLKAHPQTLISLCLYETNYLLTPTQEFQ</sequence>
<dbReference type="InParanoid" id="A0A2P6NA93"/>
<proteinExistence type="predicted"/>
<dbReference type="AlphaFoldDB" id="A0A2P6NA93"/>
<comment type="caution">
    <text evidence="1">The sequence shown here is derived from an EMBL/GenBank/DDBJ whole genome shotgun (WGS) entry which is preliminary data.</text>
</comment>
<gene>
    <name evidence="1" type="ORF">PROFUN_11433</name>
</gene>
<dbReference type="OrthoDB" id="414982at2759"/>
<keyword evidence="2" id="KW-1185">Reference proteome</keyword>
<dbReference type="EMBL" id="MDYQ01000136">
    <property type="protein sequence ID" value="PRP80878.1"/>
    <property type="molecule type" value="Genomic_DNA"/>
</dbReference>
<accession>A0A2P6NA93</accession>
<evidence type="ECO:0000313" key="2">
    <source>
        <dbReference type="Proteomes" id="UP000241769"/>
    </source>
</evidence>
<organism evidence="1 2">
    <name type="scientific">Planoprotostelium fungivorum</name>
    <dbReference type="NCBI Taxonomy" id="1890364"/>
    <lineage>
        <taxon>Eukaryota</taxon>
        <taxon>Amoebozoa</taxon>
        <taxon>Evosea</taxon>
        <taxon>Variosea</taxon>
        <taxon>Cavosteliida</taxon>
        <taxon>Cavosteliaceae</taxon>
        <taxon>Planoprotostelium</taxon>
    </lineage>
</organism>
<protein>
    <submittedName>
        <fullName evidence="1">Uncharacterized protein</fullName>
    </submittedName>
</protein>
<dbReference type="Proteomes" id="UP000241769">
    <property type="component" value="Unassembled WGS sequence"/>
</dbReference>
<reference evidence="1 2" key="1">
    <citation type="journal article" date="2018" name="Genome Biol. Evol.">
        <title>Multiple Roots of Fruiting Body Formation in Amoebozoa.</title>
        <authorList>
            <person name="Hillmann F."/>
            <person name="Forbes G."/>
            <person name="Novohradska S."/>
            <person name="Ferling I."/>
            <person name="Riege K."/>
            <person name="Groth M."/>
            <person name="Westermann M."/>
            <person name="Marz M."/>
            <person name="Spaller T."/>
            <person name="Winckler T."/>
            <person name="Schaap P."/>
            <person name="Glockner G."/>
        </authorList>
    </citation>
    <scope>NUCLEOTIDE SEQUENCE [LARGE SCALE GENOMIC DNA]</scope>
    <source>
        <strain evidence="1 2">Jena</strain>
    </source>
</reference>